<reference evidence="7 8" key="1">
    <citation type="submission" date="2020-08" db="EMBL/GenBank/DDBJ databases">
        <title>A Genomic Blueprint of the Chicken Gut Microbiome.</title>
        <authorList>
            <person name="Gilroy R."/>
            <person name="Ravi A."/>
            <person name="Getino M."/>
            <person name="Pursley I."/>
            <person name="Horton D.L."/>
            <person name="Alikhan N.-F."/>
            <person name="Baker D."/>
            <person name="Gharbi K."/>
            <person name="Hall N."/>
            <person name="Watson M."/>
            <person name="Adriaenssens E.M."/>
            <person name="Foster-Nyarko E."/>
            <person name="Jarju S."/>
            <person name="Secka A."/>
            <person name="Antonio M."/>
            <person name="Oren A."/>
            <person name="Chaudhuri R."/>
            <person name="La Ragione R.M."/>
            <person name="Hildebrand F."/>
            <person name="Pallen M.J."/>
        </authorList>
    </citation>
    <scope>NUCLEOTIDE SEQUENCE [LARGE SCALE GENOMIC DNA]</scope>
    <source>
        <strain evidence="7 8">Re31</strain>
    </source>
</reference>
<dbReference type="InterPro" id="IPR048715">
    <property type="entry name" value="CggR_N"/>
</dbReference>
<feature type="domain" description="Sugar-binding" evidence="5">
    <location>
        <begin position="92"/>
        <end position="340"/>
    </location>
</feature>
<evidence type="ECO:0000313" key="8">
    <source>
        <dbReference type="Proteomes" id="UP000640930"/>
    </source>
</evidence>
<comment type="similarity">
    <text evidence="1">Belongs to the SorC transcriptional regulatory family.</text>
</comment>
<dbReference type="Pfam" id="PF04198">
    <property type="entry name" value="Sugar-bind"/>
    <property type="match status" value="1"/>
</dbReference>
<evidence type="ECO:0000259" key="5">
    <source>
        <dbReference type="Pfam" id="PF04198"/>
    </source>
</evidence>
<organism evidence="7 8">
    <name type="scientific">Ureibacillus galli</name>
    <dbReference type="NCBI Taxonomy" id="2762222"/>
    <lineage>
        <taxon>Bacteria</taxon>
        <taxon>Bacillati</taxon>
        <taxon>Bacillota</taxon>
        <taxon>Bacilli</taxon>
        <taxon>Bacillales</taxon>
        <taxon>Caryophanaceae</taxon>
        <taxon>Ureibacillus</taxon>
    </lineage>
</organism>
<dbReference type="PANTHER" id="PTHR34294:SF5">
    <property type="entry name" value="CENTRAL GLYCOLYTIC GENES REGULATOR"/>
    <property type="match status" value="1"/>
</dbReference>
<accession>A0ABR8XEX5</accession>
<dbReference type="InterPro" id="IPR036388">
    <property type="entry name" value="WH-like_DNA-bd_sf"/>
</dbReference>
<evidence type="ECO:0000256" key="1">
    <source>
        <dbReference type="ARBA" id="ARBA00010466"/>
    </source>
</evidence>
<comment type="caution">
    <text evidence="7">The sequence shown here is derived from an EMBL/GenBank/DDBJ whole genome shotgun (WGS) entry which is preliminary data.</text>
</comment>
<dbReference type="Proteomes" id="UP000640930">
    <property type="component" value="Unassembled WGS sequence"/>
</dbReference>
<evidence type="ECO:0000313" key="7">
    <source>
        <dbReference type="EMBL" id="MBD8027783.1"/>
    </source>
</evidence>
<evidence type="ECO:0008006" key="9">
    <source>
        <dbReference type="Google" id="ProtNLM"/>
    </source>
</evidence>
<dbReference type="PANTHER" id="PTHR34294">
    <property type="entry name" value="TRANSCRIPTIONAL REGULATOR-RELATED"/>
    <property type="match status" value="1"/>
</dbReference>
<dbReference type="Gene3D" id="3.40.50.1360">
    <property type="match status" value="1"/>
</dbReference>
<keyword evidence="8" id="KW-1185">Reference proteome</keyword>
<dbReference type="Pfam" id="PF21715">
    <property type="entry name" value="CggR_N"/>
    <property type="match status" value="1"/>
</dbReference>
<feature type="domain" description="CggR N-terminal DNA binding" evidence="6">
    <location>
        <begin position="22"/>
        <end position="88"/>
    </location>
</feature>
<dbReference type="InterPro" id="IPR007324">
    <property type="entry name" value="Sugar-bd_dom_put"/>
</dbReference>
<evidence type="ECO:0000259" key="6">
    <source>
        <dbReference type="Pfam" id="PF21715"/>
    </source>
</evidence>
<dbReference type="SUPFAM" id="SSF46785">
    <property type="entry name" value="Winged helix' DNA-binding domain"/>
    <property type="match status" value="1"/>
</dbReference>
<evidence type="ECO:0000256" key="4">
    <source>
        <dbReference type="ARBA" id="ARBA00023163"/>
    </source>
</evidence>
<evidence type="ECO:0000256" key="3">
    <source>
        <dbReference type="ARBA" id="ARBA00023125"/>
    </source>
</evidence>
<dbReference type="InterPro" id="IPR051054">
    <property type="entry name" value="SorC_transcr_regulators"/>
</dbReference>
<keyword evidence="4" id="KW-0804">Transcription</keyword>
<dbReference type="EMBL" id="JACSQA010000024">
    <property type="protein sequence ID" value="MBD8027783.1"/>
    <property type="molecule type" value="Genomic_DNA"/>
</dbReference>
<keyword evidence="2" id="KW-0805">Transcription regulation</keyword>
<dbReference type="SUPFAM" id="SSF100950">
    <property type="entry name" value="NagB/RpiA/CoA transferase-like"/>
    <property type="match status" value="1"/>
</dbReference>
<evidence type="ECO:0000256" key="2">
    <source>
        <dbReference type="ARBA" id="ARBA00023015"/>
    </source>
</evidence>
<sequence>MKHNPYKLVQQLVPELSTIFPLRYRILQVIAVSGPVGRRTILDTLNVSERTVRNETTLLMNQNLIETSPKGMICTEKGFVALENLKEVFQDLSGLSSKEKKLAQLLGIEKVIIVPGDVDVDESIKQHLGNEAALFLMNIAKKENAVAITGGSTIASLTKFLSPTKTLNTLTFVAARGSFGNEMNLQANTLVSQFASQCGADFRTLYLPENLSAAAYATMSEEPVVKEVLDMYEQIDIVIHGIGTAKDMANRRHSSEEILHLLHEKNAIGEAFGYYFDEFGEVIYRINTIGIQLNQVKNSPHIIAVAGGSMKAKAIQAYFKMAAKQTTLITDEGAANEILQSSTNELSL</sequence>
<dbReference type="Gene3D" id="1.10.10.10">
    <property type="entry name" value="Winged helix-like DNA-binding domain superfamily/Winged helix DNA-binding domain"/>
    <property type="match status" value="1"/>
</dbReference>
<dbReference type="InterPro" id="IPR036390">
    <property type="entry name" value="WH_DNA-bd_sf"/>
</dbReference>
<dbReference type="InterPro" id="IPR037171">
    <property type="entry name" value="NagB/RpiA_transferase-like"/>
</dbReference>
<name>A0ABR8XEX5_9BACL</name>
<protein>
    <recommendedName>
        <fullName evidence="9">Central glycolytic genes regulator</fullName>
    </recommendedName>
</protein>
<keyword evidence="3" id="KW-0238">DNA-binding</keyword>
<gene>
    <name evidence="7" type="ORF">H9636_14105</name>
</gene>
<proteinExistence type="inferred from homology"/>